<dbReference type="EMBL" id="GDID01002917">
    <property type="protein sequence ID" value="JAP93689.1"/>
    <property type="molecule type" value="Transcribed_RNA"/>
</dbReference>
<dbReference type="Pfam" id="PF06602">
    <property type="entry name" value="Myotub-related"/>
    <property type="match status" value="1"/>
</dbReference>
<evidence type="ECO:0000256" key="2">
    <source>
        <dbReference type="PIRSR" id="PIRSR630564-2"/>
    </source>
</evidence>
<organism evidence="4">
    <name type="scientific">Trepomonas sp. PC1</name>
    <dbReference type="NCBI Taxonomy" id="1076344"/>
    <lineage>
        <taxon>Eukaryota</taxon>
        <taxon>Metamonada</taxon>
        <taxon>Diplomonadida</taxon>
        <taxon>Hexamitidae</taxon>
        <taxon>Hexamitinae</taxon>
        <taxon>Trepomonas</taxon>
    </lineage>
</organism>
<dbReference type="PANTHER" id="PTHR10807:SF128">
    <property type="entry name" value="PHOSPHATIDYLINOSITOL-3,5-BISPHOSPHATE 3-PHOSPHATASE"/>
    <property type="match status" value="1"/>
</dbReference>
<dbReference type="InterPro" id="IPR030564">
    <property type="entry name" value="Myotubularin"/>
</dbReference>
<dbReference type="InterPro" id="IPR016130">
    <property type="entry name" value="Tyr_Pase_AS"/>
</dbReference>
<evidence type="ECO:0000259" key="3">
    <source>
        <dbReference type="PROSITE" id="PS51339"/>
    </source>
</evidence>
<dbReference type="GO" id="GO:0005737">
    <property type="term" value="C:cytoplasm"/>
    <property type="evidence" value="ECO:0007669"/>
    <property type="project" value="TreeGrafter"/>
</dbReference>
<feature type="active site" description="Phosphocysteine intermediate" evidence="1">
    <location>
        <position position="506"/>
    </location>
</feature>
<dbReference type="PROSITE" id="PS51339">
    <property type="entry name" value="PPASE_MYOTUBULARIN"/>
    <property type="match status" value="1"/>
</dbReference>
<dbReference type="PANTHER" id="PTHR10807">
    <property type="entry name" value="MYOTUBULARIN-RELATED"/>
    <property type="match status" value="1"/>
</dbReference>
<reference evidence="4" key="1">
    <citation type="submission" date="2015-07" db="EMBL/GenBank/DDBJ databases">
        <title>Adaptation to a free-living lifestyle via gene acquisitions in the diplomonad Trepomonas sp. PC1.</title>
        <authorList>
            <person name="Xu F."/>
            <person name="Jerlstrom-Hultqvist J."/>
            <person name="Kolisko M."/>
            <person name="Simpson A.G.B."/>
            <person name="Roger A.J."/>
            <person name="Svard S.G."/>
            <person name="Andersson J.O."/>
        </authorList>
    </citation>
    <scope>NUCLEOTIDE SEQUENCE</scope>
    <source>
        <strain evidence="4">PC1</strain>
    </source>
</reference>
<evidence type="ECO:0000313" key="4">
    <source>
        <dbReference type="EMBL" id="JAP93689.1"/>
    </source>
</evidence>
<dbReference type="PROSITE" id="PS00383">
    <property type="entry name" value="TYR_PHOSPHATASE_1"/>
    <property type="match status" value="1"/>
</dbReference>
<feature type="binding site" evidence="2">
    <location>
        <begin position="506"/>
        <end position="512"/>
    </location>
    <ligand>
        <name>substrate</name>
    </ligand>
</feature>
<protein>
    <submittedName>
        <fullName evidence="4">Myotubularin-related family protein</fullName>
    </submittedName>
</protein>
<sequence>MLAVQHIYSQIGPQFLKISQVARILNQSKFVEASIFSSKQPLDQIMKQQFNNSVWFDPIKEFQRMGVQIGQPTDAQVAQMVFGPEVHPKLIQFLTQKKPKYQQNQYANEVKKVVESTFLQLGFFQGPYTTAIQDKYKQLIQSELYDPRSLFDNDEDFYQLLQKHPSYVEQNYGHIADEAKALIERDEGESDGETKEDEDPLSNVKGMMKDLGGQISKQFGAFTSLFKKDKAEKVIIQEIPLNFELDSNLYAHGCCFQPSYMRIRQNMRAYLKKFIYKQPIEQESPFYQQKQQSPFRLTYVNVAYGVSPTYPCFIAVPQSVSDEAVQKSMKFRSRGRIAALSWINQKTKCSITRCSQPGKGFGLSRDDGDEELLNKIAEECRGFVVVFDARPFLNAFGNRMTGKGFESTRAYPFSRTYYCGIENIHAVRDSFEAMIKALASQKEQSDFGQNLNGDQQIFKGFMQQKADLFTLVQKTKWYFHLSTILMSANMMAQTVSKQNASAMVHCSDGWDRTSQLSALTMIMVDPYYRTLKGFLYLIEKEWLSFGHMFSTRNRLIGASKASKRKESEYFKQQGQAEELLPQPVELDVQEVLQKQQIQHPAPGQQMMKFSSSQTSPAFLQFIECVFQVLNQFPEKFEFNSRFLMFIVDQLYNCGSNTFIFDSEGQRVKFLTCLLGRSSWEGIDLAKFVNGSYVCRKMFDDDLILVNAGEDCLKVWEEFWL</sequence>
<gene>
    <name evidence="4" type="ORF">TPC1_13935</name>
</gene>
<feature type="binding site" evidence="2">
    <location>
        <begin position="423"/>
        <end position="424"/>
    </location>
    <ligand>
        <name>substrate</name>
    </ligand>
</feature>
<accession>A0A146KEF4</accession>
<dbReference type="InterPro" id="IPR010569">
    <property type="entry name" value="Myotubularin-like_Pase_dom"/>
</dbReference>
<proteinExistence type="predicted"/>
<dbReference type="SUPFAM" id="SSF52799">
    <property type="entry name" value="(Phosphotyrosine protein) phosphatases II"/>
    <property type="match status" value="1"/>
</dbReference>
<name>A0A146KEF4_9EUKA</name>
<feature type="domain" description="Myotubularin phosphatase" evidence="3">
    <location>
        <begin position="270"/>
        <end position="719"/>
    </location>
</feature>
<dbReference type="CDD" id="cd14507">
    <property type="entry name" value="PTP-MTM-like"/>
    <property type="match status" value="1"/>
</dbReference>
<dbReference type="InterPro" id="IPR029021">
    <property type="entry name" value="Prot-tyrosine_phosphatase-like"/>
</dbReference>
<evidence type="ECO:0000256" key="1">
    <source>
        <dbReference type="PIRSR" id="PIRSR630564-1"/>
    </source>
</evidence>
<dbReference type="AlphaFoldDB" id="A0A146KEF4"/>